<proteinExistence type="predicted"/>
<evidence type="ECO:0000313" key="2">
    <source>
        <dbReference type="Proteomes" id="UP000996601"/>
    </source>
</evidence>
<organism evidence="1 2">
    <name type="scientific">Shinella lacus</name>
    <dbReference type="NCBI Taxonomy" id="2654216"/>
    <lineage>
        <taxon>Bacteria</taxon>
        <taxon>Pseudomonadati</taxon>
        <taxon>Pseudomonadota</taxon>
        <taxon>Alphaproteobacteria</taxon>
        <taxon>Hyphomicrobiales</taxon>
        <taxon>Rhizobiaceae</taxon>
        <taxon>Shinella</taxon>
    </lineage>
</organism>
<sequence>MKSVLFRWRGMPALQESYGRKARDQAFMMDPHGFVAGKPVPLALDIVS</sequence>
<gene>
    <name evidence="1" type="ORF">GB927_018250</name>
</gene>
<reference evidence="1" key="1">
    <citation type="submission" date="2021-07" db="EMBL/GenBank/DDBJ databases">
        <title>Shinella sp. nov., a novel member of the genus Shinella from water.</title>
        <authorList>
            <person name="Deng Y."/>
        </authorList>
    </citation>
    <scope>NUCLEOTIDE SEQUENCE</scope>
    <source>
        <strain evidence="1">CPCC 100929</strain>
    </source>
</reference>
<accession>A0ABT1RAA0</accession>
<protein>
    <submittedName>
        <fullName evidence="1">Uncharacterized protein</fullName>
    </submittedName>
</protein>
<dbReference type="Proteomes" id="UP000996601">
    <property type="component" value="Unassembled WGS sequence"/>
</dbReference>
<keyword evidence="2" id="KW-1185">Reference proteome</keyword>
<dbReference type="EMBL" id="WHSB02000006">
    <property type="protein sequence ID" value="MCQ4631999.1"/>
    <property type="molecule type" value="Genomic_DNA"/>
</dbReference>
<comment type="caution">
    <text evidence="1">The sequence shown here is derived from an EMBL/GenBank/DDBJ whole genome shotgun (WGS) entry which is preliminary data.</text>
</comment>
<evidence type="ECO:0000313" key="1">
    <source>
        <dbReference type="EMBL" id="MCQ4631999.1"/>
    </source>
</evidence>
<name>A0ABT1RAA0_9HYPH</name>